<dbReference type="EMBL" id="PDUG01000003">
    <property type="protein sequence ID" value="PIC37810.1"/>
    <property type="molecule type" value="Genomic_DNA"/>
</dbReference>
<dbReference type="Pfam" id="PF03556">
    <property type="entry name" value="Cullin_binding"/>
    <property type="match status" value="1"/>
</dbReference>
<accession>A0A2G5UE46</accession>
<dbReference type="Gene3D" id="1.10.8.10">
    <property type="entry name" value="DNA helicase RuvA subunit, C-terminal domain"/>
    <property type="match status" value="1"/>
</dbReference>
<dbReference type="SUPFAM" id="SSF46934">
    <property type="entry name" value="UBA-like"/>
    <property type="match status" value="1"/>
</dbReference>
<comment type="function">
    <text evidence="2">Required for neddylation of cullin components of SCF-type E3 ubiquitin ligase complexes. Neddylation of cullins play an essential role in the regulation of SCF-type complexes activity. Does not act by preventing deneddylation, but rather facilitates neddylation, possibly by acting with rbx-1 to recruit the Nedd8-charged E2 enzyme to the cullin component of SCF-type complexes.</text>
</comment>
<dbReference type="Gene3D" id="1.10.238.10">
    <property type="entry name" value="EF-hand"/>
    <property type="match status" value="1"/>
</dbReference>
<name>A0A2G5UE46_9PELO</name>
<comment type="subunit">
    <text evidence="3">Interacts with the cullin cul-3. Interacts with ubiquitin via its UBA-like domain. Interacts with ned-8/nedd8.</text>
</comment>
<evidence type="ECO:0000313" key="7">
    <source>
        <dbReference type="EMBL" id="PIC37810.1"/>
    </source>
</evidence>
<evidence type="ECO:0000256" key="4">
    <source>
        <dbReference type="RuleBase" id="RU410713"/>
    </source>
</evidence>
<evidence type="ECO:0000256" key="3">
    <source>
        <dbReference type="ARBA" id="ARBA00064502"/>
    </source>
</evidence>
<dbReference type="GO" id="GO:0097602">
    <property type="term" value="F:cullin family protein binding"/>
    <property type="evidence" value="ECO:0007669"/>
    <property type="project" value="TreeGrafter"/>
</dbReference>
<dbReference type="GO" id="GO:0000151">
    <property type="term" value="C:ubiquitin ligase complex"/>
    <property type="evidence" value="ECO:0007669"/>
    <property type="project" value="TreeGrafter"/>
</dbReference>
<evidence type="ECO:0000313" key="8">
    <source>
        <dbReference type="Proteomes" id="UP000230233"/>
    </source>
</evidence>
<gene>
    <name evidence="7" type="primary">Cni-dcn-1</name>
    <name evidence="7" type="synonym">Cnig_chr_III.g10020</name>
    <name evidence="7" type="ORF">B9Z55_010020</name>
</gene>
<comment type="caution">
    <text evidence="7">The sequence shown here is derived from an EMBL/GenBank/DDBJ whole genome shotgun (WGS) entry which is preliminary data.</text>
</comment>
<dbReference type="STRING" id="1611254.A0A2G5UE46"/>
<dbReference type="FunFam" id="1.10.238.10:FF:000030">
    <property type="entry name" value="DCN1-like protein"/>
    <property type="match status" value="1"/>
</dbReference>
<comment type="function">
    <text evidence="4">Neddylation of cullins play an essential role in the regulation of SCF-type complexes activity.</text>
</comment>
<dbReference type="InterPro" id="IPR042460">
    <property type="entry name" value="DCN1-like_PONY"/>
</dbReference>
<dbReference type="InterPro" id="IPR014764">
    <property type="entry name" value="DCN-prot"/>
</dbReference>
<dbReference type="PANTHER" id="PTHR12281">
    <property type="entry name" value="RP42 RELATED"/>
    <property type="match status" value="1"/>
</dbReference>
<dbReference type="GO" id="GO:0031624">
    <property type="term" value="F:ubiquitin conjugating enzyme binding"/>
    <property type="evidence" value="ECO:0007669"/>
    <property type="project" value="TreeGrafter"/>
</dbReference>
<dbReference type="InterPro" id="IPR005176">
    <property type="entry name" value="PONY_dom"/>
</dbReference>
<keyword evidence="8" id="KW-1185">Reference proteome</keyword>
<feature type="compositionally biased region" description="Basic and acidic residues" evidence="5">
    <location>
        <begin position="1"/>
        <end position="19"/>
    </location>
</feature>
<dbReference type="FunFam" id="1.10.8.10:FF:000124">
    <property type="entry name" value="Defective in cullin neddylation protein 1"/>
    <property type="match status" value="1"/>
</dbReference>
<dbReference type="Pfam" id="PF14555">
    <property type="entry name" value="UBA_4"/>
    <property type="match status" value="1"/>
</dbReference>
<dbReference type="InterPro" id="IPR009060">
    <property type="entry name" value="UBA-like_sf"/>
</dbReference>
<protein>
    <recommendedName>
        <fullName evidence="4">Defective in cullin neddylation protein</fullName>
    </recommendedName>
</protein>
<feature type="domain" description="DCUN1" evidence="6">
    <location>
        <begin position="134"/>
        <end position="345"/>
    </location>
</feature>
<dbReference type="Proteomes" id="UP000230233">
    <property type="component" value="Chromosome III"/>
</dbReference>
<evidence type="ECO:0000256" key="5">
    <source>
        <dbReference type="SAM" id="MobiDB-lite"/>
    </source>
</evidence>
<feature type="region of interest" description="Disordered" evidence="5">
    <location>
        <begin position="1"/>
        <end position="23"/>
    </location>
</feature>
<dbReference type="Gene3D" id="1.10.238.200">
    <property type="entry name" value="Cullin, PONY binding domain"/>
    <property type="match status" value="1"/>
</dbReference>
<sequence length="367" mass="42079">MNRLKADQKTKVGKRKQDPPEMLSEAEYDVKKCRAQSNANLVGVSNMTSSQTVMPITHLSYASSSSQGLAQSTILSKNCPKNYENILRQFVQWTQATEPVSLNFLAKANWNIEYAMTLYYDNPNLFSSAAPATVDQSKTIQLFTQYVDKRDELGERIGPHGMQRLLMDLGYEPIDRRALILAWVFKAETQCEFSLQEFTNGMAGLQVDSIQGLKQKIDALDAGMKADLTKTRDLCMFTFNYGKSAASRSLDLEMAICYWDVIFGARKPLMSQWIDFLYGQERMAYARLEEELGPTNAKKVKSVWITRDTWNLFWDFIVLGKEDLSDYDEEGAWPVLIDQFVDHCRENLNYPKPLRENSNAMEHQSYY</sequence>
<evidence type="ECO:0000256" key="1">
    <source>
        <dbReference type="ARBA" id="ARBA00022786"/>
    </source>
</evidence>
<dbReference type="AlphaFoldDB" id="A0A2G5UE46"/>
<reference evidence="8" key="1">
    <citation type="submission" date="2017-10" db="EMBL/GenBank/DDBJ databases">
        <title>Rapid genome shrinkage in a self-fertile nematode reveals novel sperm competition proteins.</title>
        <authorList>
            <person name="Yin D."/>
            <person name="Schwarz E.M."/>
            <person name="Thomas C.G."/>
            <person name="Felde R.L."/>
            <person name="Korf I.F."/>
            <person name="Cutter A.D."/>
            <person name="Schartner C.M."/>
            <person name="Ralston E.J."/>
            <person name="Meyer B.J."/>
            <person name="Haag E.S."/>
        </authorList>
    </citation>
    <scope>NUCLEOTIDE SEQUENCE [LARGE SCALE GENOMIC DNA]</scope>
    <source>
        <strain evidence="8">JU1422</strain>
    </source>
</reference>
<organism evidence="7 8">
    <name type="scientific">Caenorhabditis nigoni</name>
    <dbReference type="NCBI Taxonomy" id="1611254"/>
    <lineage>
        <taxon>Eukaryota</taxon>
        <taxon>Metazoa</taxon>
        <taxon>Ecdysozoa</taxon>
        <taxon>Nematoda</taxon>
        <taxon>Chromadorea</taxon>
        <taxon>Rhabditida</taxon>
        <taxon>Rhabditina</taxon>
        <taxon>Rhabditomorpha</taxon>
        <taxon>Rhabditoidea</taxon>
        <taxon>Rhabditidae</taxon>
        <taxon>Peloderinae</taxon>
        <taxon>Caenorhabditis</taxon>
    </lineage>
</organism>
<keyword evidence="1" id="KW-0833">Ubl conjugation pathway</keyword>
<evidence type="ECO:0000259" key="6">
    <source>
        <dbReference type="PROSITE" id="PS51229"/>
    </source>
</evidence>
<evidence type="ECO:0000256" key="2">
    <source>
        <dbReference type="ARBA" id="ARBA00059208"/>
    </source>
</evidence>
<dbReference type="OrthoDB" id="286637at2759"/>
<proteinExistence type="predicted"/>
<dbReference type="PANTHER" id="PTHR12281:SF32">
    <property type="entry name" value="DCN1-LIKE PROTEIN"/>
    <property type="match status" value="1"/>
</dbReference>
<dbReference type="GO" id="GO:0045116">
    <property type="term" value="P:protein neddylation"/>
    <property type="evidence" value="ECO:0007669"/>
    <property type="project" value="TreeGrafter"/>
</dbReference>
<dbReference type="GO" id="GO:0032182">
    <property type="term" value="F:ubiquitin-like protein binding"/>
    <property type="evidence" value="ECO:0007669"/>
    <property type="project" value="TreeGrafter"/>
</dbReference>
<dbReference type="PROSITE" id="PS51229">
    <property type="entry name" value="DCUN1"/>
    <property type="match status" value="1"/>
</dbReference>